<dbReference type="AlphaFoldDB" id="A0A7J4IYF4"/>
<proteinExistence type="predicted"/>
<evidence type="ECO:0000256" key="1">
    <source>
        <dbReference type="SAM" id="Phobius"/>
    </source>
</evidence>
<keyword evidence="1" id="KW-0812">Transmembrane</keyword>
<evidence type="ECO:0000313" key="2">
    <source>
        <dbReference type="EMBL" id="HIH09884.1"/>
    </source>
</evidence>
<gene>
    <name evidence="2" type="ORF">HA254_04405</name>
</gene>
<comment type="caution">
    <text evidence="2">The sequence shown here is derived from an EMBL/GenBank/DDBJ whole genome shotgun (WGS) entry which is preliminary data.</text>
</comment>
<sequence>MDAKRAALMGVALWVAIFFEVSALMFGFSLQGPTYYIVHYVLAGLLAAIAGVLYFQAQGAGKGIREGLIAGAVMLIAGIILDAIITVPLFVKDYAFFANPAMLLGYAEGIAIIGAVGWAKQKSAKGKF</sequence>
<feature type="transmembrane region" description="Helical" evidence="1">
    <location>
        <begin position="34"/>
        <end position="55"/>
    </location>
</feature>
<dbReference type="Proteomes" id="UP000565078">
    <property type="component" value="Unassembled WGS sequence"/>
</dbReference>
<organism evidence="2 3">
    <name type="scientific">Candidatus Iainarchaeum sp</name>
    <dbReference type="NCBI Taxonomy" id="3101447"/>
    <lineage>
        <taxon>Archaea</taxon>
        <taxon>Candidatus Iainarchaeota</taxon>
        <taxon>Candidatus Iainarchaeia</taxon>
        <taxon>Candidatus Iainarchaeales</taxon>
        <taxon>Candidatus Iainarchaeaceae</taxon>
        <taxon>Candidatus Iainarchaeum</taxon>
    </lineage>
</organism>
<protein>
    <submittedName>
        <fullName evidence="2">Uncharacterized protein</fullName>
    </submittedName>
</protein>
<feature type="transmembrane region" description="Helical" evidence="1">
    <location>
        <begin position="97"/>
        <end position="119"/>
    </location>
</feature>
<name>A0A7J4IYF4_9ARCH</name>
<accession>A0A7J4IYF4</accession>
<reference evidence="3" key="1">
    <citation type="journal article" date="2020" name="bioRxiv">
        <title>A rank-normalized archaeal taxonomy based on genome phylogeny resolves widespread incomplete and uneven classifications.</title>
        <authorList>
            <person name="Rinke C."/>
            <person name="Chuvochina M."/>
            <person name="Mussig A.J."/>
            <person name="Chaumeil P.-A."/>
            <person name="Waite D.W."/>
            <person name="Whitman W.B."/>
            <person name="Parks D.H."/>
            <person name="Hugenholtz P."/>
        </authorList>
    </citation>
    <scope>NUCLEOTIDE SEQUENCE [LARGE SCALE GENOMIC DNA]</scope>
</reference>
<evidence type="ECO:0000313" key="3">
    <source>
        <dbReference type="Proteomes" id="UP000565078"/>
    </source>
</evidence>
<keyword evidence="1" id="KW-1133">Transmembrane helix</keyword>
<keyword evidence="1" id="KW-0472">Membrane</keyword>
<dbReference type="EMBL" id="DUGC01000067">
    <property type="protein sequence ID" value="HIH09884.1"/>
    <property type="molecule type" value="Genomic_DNA"/>
</dbReference>
<feature type="transmembrane region" description="Helical" evidence="1">
    <location>
        <begin position="7"/>
        <end position="28"/>
    </location>
</feature>
<feature type="transmembrane region" description="Helical" evidence="1">
    <location>
        <begin position="67"/>
        <end position="91"/>
    </location>
</feature>